<comment type="caution">
    <text evidence="1">The sequence shown here is derived from an EMBL/GenBank/DDBJ whole genome shotgun (WGS) entry which is preliminary data.</text>
</comment>
<accession>A0A9W4SHV0</accession>
<dbReference type="Proteomes" id="UP001153678">
    <property type="component" value="Unassembled WGS sequence"/>
</dbReference>
<proteinExistence type="predicted"/>
<evidence type="ECO:0000313" key="1">
    <source>
        <dbReference type="EMBL" id="CAI2170297.1"/>
    </source>
</evidence>
<gene>
    <name evidence="1" type="ORF">FWILDA_LOCUS4510</name>
</gene>
<name>A0A9W4SHV0_9GLOM</name>
<keyword evidence="2" id="KW-1185">Reference proteome</keyword>
<protein>
    <submittedName>
        <fullName evidence="1">582_t:CDS:1</fullName>
    </submittedName>
</protein>
<organism evidence="1 2">
    <name type="scientific">Funneliformis geosporum</name>
    <dbReference type="NCBI Taxonomy" id="1117311"/>
    <lineage>
        <taxon>Eukaryota</taxon>
        <taxon>Fungi</taxon>
        <taxon>Fungi incertae sedis</taxon>
        <taxon>Mucoromycota</taxon>
        <taxon>Glomeromycotina</taxon>
        <taxon>Glomeromycetes</taxon>
        <taxon>Glomerales</taxon>
        <taxon>Glomeraceae</taxon>
        <taxon>Funneliformis</taxon>
    </lineage>
</organism>
<reference evidence="1" key="1">
    <citation type="submission" date="2022-08" db="EMBL/GenBank/DDBJ databases">
        <authorList>
            <person name="Kallberg Y."/>
            <person name="Tangrot J."/>
            <person name="Rosling A."/>
        </authorList>
    </citation>
    <scope>NUCLEOTIDE SEQUENCE</scope>
    <source>
        <strain evidence="1">Wild A</strain>
    </source>
</reference>
<feature type="non-terminal residue" evidence="1">
    <location>
        <position position="1"/>
    </location>
</feature>
<dbReference type="AlphaFoldDB" id="A0A9W4SHV0"/>
<dbReference type="EMBL" id="CAMKVN010000682">
    <property type="protein sequence ID" value="CAI2170297.1"/>
    <property type="molecule type" value="Genomic_DNA"/>
</dbReference>
<sequence>MLMQVFKIHSSQYINIIHEGQFGTSAQRGKEYLETFIFMTHYYHIVMMTVSCRTRMNRQWTLLVEEGAIFTDLVKVTIIDCPVSSTSTTFSTMSAQYIPIIVSPVYVKFHRSRENHLTSSTWREYRDLRKRCSFLLVYTYPPTTSHSTNSTYSRDTHSLHYNLTIFSRITSSNVKKEIID</sequence>
<evidence type="ECO:0000313" key="2">
    <source>
        <dbReference type="Proteomes" id="UP001153678"/>
    </source>
</evidence>
<feature type="non-terminal residue" evidence="1">
    <location>
        <position position="180"/>
    </location>
</feature>